<evidence type="ECO:0000256" key="3">
    <source>
        <dbReference type="ARBA" id="ARBA00022833"/>
    </source>
</evidence>
<dbReference type="InterPro" id="IPR006913">
    <property type="entry name" value="CENP-V/GFA"/>
</dbReference>
<evidence type="ECO:0000313" key="5">
    <source>
        <dbReference type="EMBL" id="QKC78413.1"/>
    </source>
</evidence>
<evidence type="ECO:0000313" key="6">
    <source>
        <dbReference type="Proteomes" id="UP000503339"/>
    </source>
</evidence>
<dbReference type="KEGG" id="merd:EB233_25365"/>
<keyword evidence="3" id="KW-0862">Zinc</keyword>
<dbReference type="Pfam" id="PF04828">
    <property type="entry name" value="GFA"/>
    <property type="match status" value="1"/>
</dbReference>
<evidence type="ECO:0000256" key="2">
    <source>
        <dbReference type="ARBA" id="ARBA00022723"/>
    </source>
</evidence>
<dbReference type="InterPro" id="IPR052355">
    <property type="entry name" value="CENP-V-like"/>
</dbReference>
<dbReference type="PROSITE" id="PS51891">
    <property type="entry name" value="CENP_V_GFA"/>
    <property type="match status" value="1"/>
</dbReference>
<accession>A0A6M7UQJ8</accession>
<reference evidence="5 6" key="1">
    <citation type="submission" date="2018-10" db="EMBL/GenBank/DDBJ databases">
        <authorList>
            <person name="Perry B.J."/>
            <person name="Sullivan J.T."/>
            <person name="Murphy R.J.T."/>
            <person name="Ramsay J.P."/>
            <person name="Ronson C.W."/>
        </authorList>
    </citation>
    <scope>NUCLEOTIDE SEQUENCE [LARGE SCALE GENOMIC DNA]</scope>
    <source>
        <strain evidence="5 6">NZP2014</strain>
    </source>
</reference>
<name>A0A6M7UQJ8_9HYPH</name>
<feature type="domain" description="CENP-V/GFA" evidence="4">
    <location>
        <begin position="4"/>
        <end position="118"/>
    </location>
</feature>
<evidence type="ECO:0000256" key="1">
    <source>
        <dbReference type="ARBA" id="ARBA00005495"/>
    </source>
</evidence>
<comment type="similarity">
    <text evidence="1">Belongs to the Gfa family.</text>
</comment>
<keyword evidence="2" id="KW-0479">Metal-binding</keyword>
<dbReference type="RefSeq" id="WP_064989487.1">
    <property type="nucleotide sequence ID" value="NZ_CP033361.1"/>
</dbReference>
<dbReference type="SUPFAM" id="SSF51316">
    <property type="entry name" value="Mss4-like"/>
    <property type="match status" value="1"/>
</dbReference>
<sequence>MNEHGGGCHCGNIRLRFSTELDPSQIEVRACQCDFCIKHGSRAIADPDGRLIVAVEDEARLHRYRFGLRTADYLICRDCGVYVAAVTSDDRKPRAIVIVNALDDRSLFVCEPVAVDYDAESREGRVARRRARWMPVKIL</sequence>
<dbReference type="GO" id="GO:0016846">
    <property type="term" value="F:carbon-sulfur lyase activity"/>
    <property type="evidence" value="ECO:0007669"/>
    <property type="project" value="InterPro"/>
</dbReference>
<organism evidence="5 6">
    <name type="scientific">Mesorhizobium erdmanii</name>
    <dbReference type="NCBI Taxonomy" id="1777866"/>
    <lineage>
        <taxon>Bacteria</taxon>
        <taxon>Pseudomonadati</taxon>
        <taxon>Pseudomonadota</taxon>
        <taxon>Alphaproteobacteria</taxon>
        <taxon>Hyphomicrobiales</taxon>
        <taxon>Phyllobacteriaceae</taxon>
        <taxon>Mesorhizobium</taxon>
    </lineage>
</organism>
<dbReference type="PANTHER" id="PTHR28620:SF1">
    <property type="entry name" value="CENP-V_GFA DOMAIN-CONTAINING PROTEIN"/>
    <property type="match status" value="1"/>
</dbReference>
<dbReference type="Gene3D" id="2.170.150.70">
    <property type="match status" value="1"/>
</dbReference>
<dbReference type="EMBL" id="CP033361">
    <property type="protein sequence ID" value="QKC78413.1"/>
    <property type="molecule type" value="Genomic_DNA"/>
</dbReference>
<protein>
    <submittedName>
        <fullName evidence="5">Aldehyde-activating protein</fullName>
    </submittedName>
</protein>
<evidence type="ECO:0000259" key="4">
    <source>
        <dbReference type="PROSITE" id="PS51891"/>
    </source>
</evidence>
<dbReference type="GO" id="GO:0046872">
    <property type="term" value="F:metal ion binding"/>
    <property type="evidence" value="ECO:0007669"/>
    <property type="project" value="UniProtKB-KW"/>
</dbReference>
<dbReference type="Proteomes" id="UP000503339">
    <property type="component" value="Chromosome"/>
</dbReference>
<dbReference type="AlphaFoldDB" id="A0A6M7UQJ8"/>
<gene>
    <name evidence="5" type="ORF">EB233_25365</name>
</gene>
<dbReference type="InterPro" id="IPR011057">
    <property type="entry name" value="Mss4-like_sf"/>
</dbReference>
<dbReference type="PANTHER" id="PTHR28620">
    <property type="entry name" value="CENTROMERE PROTEIN V"/>
    <property type="match status" value="1"/>
</dbReference>
<keyword evidence="6" id="KW-1185">Reference proteome</keyword>
<proteinExistence type="inferred from homology"/>